<feature type="compositionally biased region" description="Polar residues" evidence="2">
    <location>
        <begin position="1276"/>
        <end position="1289"/>
    </location>
</feature>
<accession>A0AAV3YQG0</accession>
<feature type="compositionally biased region" description="Basic and acidic residues" evidence="2">
    <location>
        <begin position="754"/>
        <end position="786"/>
    </location>
</feature>
<feature type="compositionally biased region" description="Polar residues" evidence="2">
    <location>
        <begin position="1441"/>
        <end position="1462"/>
    </location>
</feature>
<feature type="region of interest" description="Disordered" evidence="2">
    <location>
        <begin position="217"/>
        <end position="250"/>
    </location>
</feature>
<feature type="compositionally biased region" description="Polar residues" evidence="2">
    <location>
        <begin position="36"/>
        <end position="66"/>
    </location>
</feature>
<keyword evidence="1" id="KW-0175">Coiled coil</keyword>
<feature type="compositionally biased region" description="Basic and acidic residues" evidence="2">
    <location>
        <begin position="628"/>
        <end position="657"/>
    </location>
</feature>
<reference evidence="4 5" key="1">
    <citation type="journal article" date="2021" name="Elife">
        <title>Chloroplast acquisition without the gene transfer in kleptoplastic sea slugs, Plakobranchus ocellatus.</title>
        <authorList>
            <person name="Maeda T."/>
            <person name="Takahashi S."/>
            <person name="Yoshida T."/>
            <person name="Shimamura S."/>
            <person name="Takaki Y."/>
            <person name="Nagai Y."/>
            <person name="Toyoda A."/>
            <person name="Suzuki Y."/>
            <person name="Arimoto A."/>
            <person name="Ishii H."/>
            <person name="Satoh N."/>
            <person name="Nishiyama T."/>
            <person name="Hasebe M."/>
            <person name="Maruyama T."/>
            <person name="Minagawa J."/>
            <person name="Obokata J."/>
            <person name="Shigenobu S."/>
        </authorList>
    </citation>
    <scope>NUCLEOTIDE SEQUENCE [LARGE SCALE GENOMIC DNA]</scope>
</reference>
<feature type="compositionally biased region" description="Polar residues" evidence="2">
    <location>
        <begin position="1181"/>
        <end position="1198"/>
    </location>
</feature>
<feature type="region of interest" description="Disordered" evidence="2">
    <location>
        <begin position="446"/>
        <end position="868"/>
    </location>
</feature>
<feature type="compositionally biased region" description="Basic and acidic residues" evidence="2">
    <location>
        <begin position="1235"/>
        <end position="1256"/>
    </location>
</feature>
<feature type="compositionally biased region" description="Low complexity" evidence="2">
    <location>
        <begin position="676"/>
        <end position="686"/>
    </location>
</feature>
<feature type="compositionally biased region" description="Polar residues" evidence="2">
    <location>
        <begin position="586"/>
        <end position="595"/>
    </location>
</feature>
<dbReference type="InterPro" id="IPR036859">
    <property type="entry name" value="CAP-Gly_dom_sf"/>
</dbReference>
<name>A0AAV3YQG0_9GAST</name>
<dbReference type="PROSITE" id="PS50245">
    <property type="entry name" value="CAP_GLY_2"/>
    <property type="match status" value="1"/>
</dbReference>
<feature type="compositionally biased region" description="Basic and acidic residues" evidence="2">
    <location>
        <begin position="803"/>
        <end position="814"/>
    </location>
</feature>
<feature type="compositionally biased region" description="Basic and acidic residues" evidence="2">
    <location>
        <begin position="499"/>
        <end position="518"/>
    </location>
</feature>
<feature type="compositionally biased region" description="Low complexity" evidence="2">
    <location>
        <begin position="567"/>
        <end position="578"/>
    </location>
</feature>
<sequence>MENTLTYGAREGGNTYDANERNKIQEENHEVHVEPVSSSPALHTSFHSPESPAVPTQSSNSSSIVFGQSRDNHLNDNEEETLTEQLVDIRDDLPNKRNSDVGISLMSLEEGLGESKGGELLKEENKAIPLGYDDDGSKETSVNDKSDHLFSGVESLVDSCGGGSEKFVGFDTVDVVSQTEAVYNTPITSQDLAAAAKGENLSLISSERLKIGTVSLSTQEVTKDQSPPRVSQDRPGDKAETVSTAPTVDSTMSSSTALCKYRWAKAISTDSVDVGFYPSYAPTEPILLSWDPAFKAYLSPEMRIECGSYHGVLTVDGKPLPVEDFLVKSYTFEVDLFIKEDILETKCPSPPTLEFRSSPSNLSCPAPIPTTTANPLSSAEQEGGGSLQQVETSYLSKVEEILRPSLLSRKDSGEIPVGKVSSGNLSSVFQAELLKQGEAKTTEDALALKSPSPAQPSSVRRVSPIGDDKRDDNYFSGISEYSDLTPTKSERPSAMQRELPTKLIDDIITDRVSGKVSDEDGLPAQGFSRGSPCNSATSISNYTKQDGGDKKRTESRGSQEISDRTKSTSSLSSAGDAGISPRPLPTNYSPDQASFNRPADGVYGRPPSRPSSDHKQDEPMSFMSHGSMSERRYQDNDRRSPASVASRERDKEIDRDYSLSSRELGPQRSERKESNGRSGSRPSSGPYFRDGSQNKDGRQLEDYPDVEGRQRGSREGSYASRDSREGSLAGSHHSSRANSHTSLTSEQELGQYLDNDHRDARRDRTKPLNSYHDEDPNFSRNFRSDRPSSMPAYGAQAENAVGGDKRSATPDNRVRVPTSSWSRSEGSRAGSQPPLRSSLVTGRMEENLGGRTSVASSDGRRTVTPGLGSRETEACEVEDLRCKVDNLRQLVDRRDLEIKSLKDDLKEFREEKRSFNRDSRSRLSSESVLDSLEYKQLQSEKEILANEVVGLREEVQRLSSRHHSNGRPGEGGGGSGGGRSGSAISDYSPYSPMVLQRKIADLESQIRDLQEVNETTTSSLSRTEEKVRLLQEENHDLRCRAGNNLEDSGDQHSLRVQMRTLREDVASLKERNFQLTEENMRLQEGKESRSTTLTSLVMQRSGSSLGLKTDDNHTKPSSAQITSSSAVYAPRYSSSSSKAAGSSPHLASYSSRRDRDDLAPKDYRSRGSSLGRAYDSDHQISTEPTSSRLLHQSNSQGSPRLRFTAGTGSDVISHKPPNPTSSLTSRSGMSSCSFAERDRSRPDGEVSEHIHSDKYRPGVRSSSENPQKERAAPGLSQENHSYKSGSSYSFRKDRSRASVRSSHGDYRQEDTYMAYLSDSKVDRFSSENQMRRPIPGNSLGSKENRYISGNLEFDRYQPTSSRDKVQEDEDDSDTATDILLAQDTDAPQLSFRGGKSPGSDGNGNSSSDDAAAEDNLGGPTSLRRRCRSADPARNIRHSDSWHNTNSYSVNSNTRNLQSSSGTVPRSNRSSPPSNYRVNSSSGEDREGMKTVSTAGHRSVLPTPLVTQHNKHELAKNGTSLLNSSLTQGLRPFAPRSPADIRVDDVVKFSRLGGKLTQGSVKFVGHLPGRSEVYLGVELDKDEGKHDGTFEDVRYFKCKPNKGVFVAFNKIVMAWAP</sequence>
<feature type="compositionally biased region" description="Basic and acidic residues" evidence="2">
    <location>
        <begin position="18"/>
        <end position="33"/>
    </location>
</feature>
<dbReference type="SMART" id="SM01052">
    <property type="entry name" value="CAP_GLY"/>
    <property type="match status" value="1"/>
</dbReference>
<evidence type="ECO:0000259" key="3">
    <source>
        <dbReference type="PROSITE" id="PS50245"/>
    </source>
</evidence>
<feature type="coiled-coil region" evidence="1">
    <location>
        <begin position="995"/>
        <end position="1085"/>
    </location>
</feature>
<feature type="region of interest" description="Disordered" evidence="2">
    <location>
        <begin position="350"/>
        <end position="387"/>
    </location>
</feature>
<feature type="region of interest" description="Disordered" evidence="2">
    <location>
        <begin position="957"/>
        <end position="988"/>
    </location>
</feature>
<feature type="compositionally biased region" description="Low complexity" evidence="2">
    <location>
        <begin position="1123"/>
        <end position="1143"/>
    </location>
</feature>
<feature type="compositionally biased region" description="Polar residues" evidence="2">
    <location>
        <begin position="217"/>
        <end position="229"/>
    </location>
</feature>
<organism evidence="4 5">
    <name type="scientific">Plakobranchus ocellatus</name>
    <dbReference type="NCBI Taxonomy" id="259542"/>
    <lineage>
        <taxon>Eukaryota</taxon>
        <taxon>Metazoa</taxon>
        <taxon>Spiralia</taxon>
        <taxon>Lophotrochozoa</taxon>
        <taxon>Mollusca</taxon>
        <taxon>Gastropoda</taxon>
        <taxon>Heterobranchia</taxon>
        <taxon>Euthyneura</taxon>
        <taxon>Panpulmonata</taxon>
        <taxon>Sacoglossa</taxon>
        <taxon>Placobranchoidea</taxon>
        <taxon>Plakobranchidae</taxon>
        <taxon>Plakobranchus</taxon>
    </lineage>
</organism>
<evidence type="ECO:0000256" key="1">
    <source>
        <dbReference type="SAM" id="Coils"/>
    </source>
</evidence>
<feature type="compositionally biased region" description="Polar residues" evidence="2">
    <location>
        <begin position="736"/>
        <end position="748"/>
    </location>
</feature>
<feature type="domain" description="CAP-Gly" evidence="3">
    <location>
        <begin position="1564"/>
        <end position="1606"/>
    </location>
</feature>
<feature type="compositionally biased region" description="Low complexity" evidence="2">
    <location>
        <begin position="1463"/>
        <end position="1481"/>
    </location>
</feature>
<feature type="compositionally biased region" description="Polar residues" evidence="2">
    <location>
        <begin position="531"/>
        <end position="544"/>
    </location>
</feature>
<feature type="compositionally biased region" description="Low complexity" evidence="2">
    <location>
        <begin position="1398"/>
        <end position="1415"/>
    </location>
</feature>
<keyword evidence="5" id="KW-1185">Reference proteome</keyword>
<dbReference type="SUPFAM" id="SSF74924">
    <property type="entry name" value="Cap-Gly domain"/>
    <property type="match status" value="1"/>
</dbReference>
<dbReference type="Proteomes" id="UP000735302">
    <property type="component" value="Unassembled WGS sequence"/>
</dbReference>
<feature type="compositionally biased region" description="Low complexity" evidence="2">
    <location>
        <begin position="1221"/>
        <end position="1233"/>
    </location>
</feature>
<feature type="region of interest" description="Disordered" evidence="2">
    <location>
        <begin position="1102"/>
        <end position="1508"/>
    </location>
</feature>
<dbReference type="EMBL" id="BLXT01001321">
    <property type="protein sequence ID" value="GFN84669.1"/>
    <property type="molecule type" value="Genomic_DNA"/>
</dbReference>
<evidence type="ECO:0000313" key="4">
    <source>
        <dbReference type="EMBL" id="GFN84669.1"/>
    </source>
</evidence>
<feature type="compositionally biased region" description="Polar residues" evidence="2">
    <location>
        <begin position="355"/>
        <end position="380"/>
    </location>
</feature>
<proteinExistence type="predicted"/>
<feature type="compositionally biased region" description="Gly residues" evidence="2">
    <location>
        <begin position="968"/>
        <end position="980"/>
    </location>
</feature>
<evidence type="ECO:0000313" key="5">
    <source>
        <dbReference type="Proteomes" id="UP000735302"/>
    </source>
</evidence>
<feature type="region of interest" description="Disordered" evidence="2">
    <location>
        <begin position="1"/>
        <end position="81"/>
    </location>
</feature>
<feature type="compositionally biased region" description="Polar residues" evidence="2">
    <location>
        <begin position="241"/>
        <end position="250"/>
    </location>
</feature>
<feature type="compositionally biased region" description="Basic and acidic residues" evidence="2">
    <location>
        <begin position="1290"/>
        <end position="1310"/>
    </location>
</feature>
<feature type="compositionally biased region" description="Basic and acidic residues" evidence="2">
    <location>
        <begin position="1151"/>
        <end position="1165"/>
    </location>
</feature>
<protein>
    <submittedName>
        <fullName evidence="4">Cap-gly domain-containing linker protein 3</fullName>
    </submittedName>
</protein>
<dbReference type="Pfam" id="PF01302">
    <property type="entry name" value="CAP_GLY"/>
    <property type="match status" value="1"/>
</dbReference>
<dbReference type="InterPro" id="IPR000938">
    <property type="entry name" value="CAP-Gly_domain"/>
</dbReference>
<dbReference type="PROSITE" id="PS00845">
    <property type="entry name" value="CAP_GLY_1"/>
    <property type="match status" value="1"/>
</dbReference>
<feature type="compositionally biased region" description="Basic and acidic residues" evidence="2">
    <location>
        <begin position="546"/>
        <end position="566"/>
    </location>
</feature>
<feature type="compositionally biased region" description="Basic and acidic residues" evidence="2">
    <location>
        <begin position="231"/>
        <end position="240"/>
    </location>
</feature>
<gene>
    <name evidence="4" type="ORF">PoB_001117500</name>
</gene>
<feature type="compositionally biased region" description="Basic and acidic residues" evidence="2">
    <location>
        <begin position="692"/>
        <end position="714"/>
    </location>
</feature>
<evidence type="ECO:0000256" key="2">
    <source>
        <dbReference type="SAM" id="MobiDB-lite"/>
    </source>
</evidence>
<comment type="caution">
    <text evidence="4">The sequence shown here is derived from an EMBL/GenBank/DDBJ whole genome shotgun (WGS) entry which is preliminary data.</text>
</comment>
<dbReference type="Gene3D" id="2.30.30.190">
    <property type="entry name" value="CAP Gly-rich-like domain"/>
    <property type="match status" value="1"/>
</dbReference>